<dbReference type="Proteomes" id="UP000256845">
    <property type="component" value="Unassembled WGS sequence"/>
</dbReference>
<dbReference type="InterPro" id="IPR032710">
    <property type="entry name" value="NTF2-like_dom_sf"/>
</dbReference>
<sequence length="140" mass="16435">MNSLNAYLDLFRQIDSTDLSQAHSLVSNDYRFQDPFNDFRGSEKLIRLLEQTRKDVRSPRFEILSIWESPTEENRVVKWRFSGLAPVIGKMDFEGFSEISLDPSGRISAHVDYWDSGVYFYGRLPLLRLPMAWIRKRLSL</sequence>
<accession>A0A3D9H8G8</accession>
<evidence type="ECO:0000313" key="2">
    <source>
        <dbReference type="Proteomes" id="UP000256845"/>
    </source>
</evidence>
<dbReference type="Gene3D" id="3.10.450.50">
    <property type="match status" value="1"/>
</dbReference>
<name>A0A3D9H8G8_9PROT</name>
<proteinExistence type="predicted"/>
<keyword evidence="2" id="KW-1185">Reference proteome</keyword>
<gene>
    <name evidence="1" type="ORF">DFP90_11141</name>
</gene>
<comment type="caution">
    <text evidence="1">The sequence shown here is derived from an EMBL/GenBank/DDBJ whole genome shotgun (WGS) entry which is preliminary data.</text>
</comment>
<dbReference type="InterPro" id="IPR018790">
    <property type="entry name" value="DUF2358"/>
</dbReference>
<dbReference type="SUPFAM" id="SSF54427">
    <property type="entry name" value="NTF2-like"/>
    <property type="match status" value="1"/>
</dbReference>
<reference evidence="1 2" key="1">
    <citation type="submission" date="2018-07" db="EMBL/GenBank/DDBJ databases">
        <title>Genomic Encyclopedia of Type Strains, Phase III (KMG-III): the genomes of soil and plant-associated and newly described type strains.</title>
        <authorList>
            <person name="Whitman W."/>
        </authorList>
    </citation>
    <scope>NUCLEOTIDE SEQUENCE [LARGE SCALE GENOMIC DNA]</scope>
    <source>
        <strain evidence="1 2">CECT 8488</strain>
    </source>
</reference>
<dbReference type="AlphaFoldDB" id="A0A3D9H8G8"/>
<dbReference type="EMBL" id="QRDW01000011">
    <property type="protein sequence ID" value="RED45794.1"/>
    <property type="molecule type" value="Genomic_DNA"/>
</dbReference>
<dbReference type="Pfam" id="PF10184">
    <property type="entry name" value="DUF2358"/>
    <property type="match status" value="1"/>
</dbReference>
<organism evidence="1 2">
    <name type="scientific">Aestuariispira insulae</name>
    <dbReference type="NCBI Taxonomy" id="1461337"/>
    <lineage>
        <taxon>Bacteria</taxon>
        <taxon>Pseudomonadati</taxon>
        <taxon>Pseudomonadota</taxon>
        <taxon>Alphaproteobacteria</taxon>
        <taxon>Rhodospirillales</taxon>
        <taxon>Kiloniellaceae</taxon>
        <taxon>Aestuariispira</taxon>
    </lineage>
</organism>
<protein>
    <submittedName>
        <fullName evidence="1">Uncharacterized protein DUF2358</fullName>
    </submittedName>
</protein>
<evidence type="ECO:0000313" key="1">
    <source>
        <dbReference type="EMBL" id="RED45794.1"/>
    </source>
</evidence>